<dbReference type="RefSeq" id="WP_227705555.1">
    <property type="nucleotide sequence ID" value="NZ_JBEAAL010000034.1"/>
</dbReference>
<dbReference type="PROSITE" id="PS50949">
    <property type="entry name" value="HTH_GNTR"/>
    <property type="match status" value="1"/>
</dbReference>
<dbReference type="InterPro" id="IPR011711">
    <property type="entry name" value="GntR_C"/>
</dbReference>
<evidence type="ECO:0000256" key="2">
    <source>
        <dbReference type="ARBA" id="ARBA00023125"/>
    </source>
</evidence>
<dbReference type="InterPro" id="IPR036388">
    <property type="entry name" value="WH-like_DNA-bd_sf"/>
</dbReference>
<keyword evidence="6" id="KW-1185">Reference proteome</keyword>
<name>A0ABV0MB22_9HYPH</name>
<dbReference type="CDD" id="cd07377">
    <property type="entry name" value="WHTH_GntR"/>
    <property type="match status" value="1"/>
</dbReference>
<feature type="domain" description="HTH gntR-type" evidence="4">
    <location>
        <begin position="3"/>
        <end position="73"/>
    </location>
</feature>
<dbReference type="Proteomes" id="UP001496627">
    <property type="component" value="Unassembled WGS sequence"/>
</dbReference>
<dbReference type="Pfam" id="PF07729">
    <property type="entry name" value="FCD"/>
    <property type="match status" value="1"/>
</dbReference>
<dbReference type="PANTHER" id="PTHR43537">
    <property type="entry name" value="TRANSCRIPTIONAL REGULATOR, GNTR FAMILY"/>
    <property type="match status" value="1"/>
</dbReference>
<dbReference type="SUPFAM" id="SSF48008">
    <property type="entry name" value="GntR ligand-binding domain-like"/>
    <property type="match status" value="1"/>
</dbReference>
<evidence type="ECO:0000313" key="6">
    <source>
        <dbReference type="Proteomes" id="UP001496627"/>
    </source>
</evidence>
<keyword evidence="2" id="KW-0238">DNA-binding</keyword>
<dbReference type="Gene3D" id="1.10.10.10">
    <property type="entry name" value="Winged helix-like DNA-binding domain superfamily/Winged helix DNA-binding domain"/>
    <property type="match status" value="1"/>
</dbReference>
<dbReference type="SUPFAM" id="SSF46785">
    <property type="entry name" value="Winged helix' DNA-binding domain"/>
    <property type="match status" value="1"/>
</dbReference>
<dbReference type="Gene3D" id="1.20.120.530">
    <property type="entry name" value="GntR ligand-binding domain-like"/>
    <property type="match status" value="1"/>
</dbReference>
<dbReference type="InterPro" id="IPR000524">
    <property type="entry name" value="Tscrpt_reg_HTH_GntR"/>
</dbReference>
<protein>
    <submittedName>
        <fullName evidence="5">FadR/GntR family transcriptional regulator</fullName>
    </submittedName>
</protein>
<evidence type="ECO:0000313" key="5">
    <source>
        <dbReference type="EMBL" id="MEQ1409035.1"/>
    </source>
</evidence>
<evidence type="ECO:0000256" key="3">
    <source>
        <dbReference type="ARBA" id="ARBA00023163"/>
    </source>
</evidence>
<organism evidence="5 6">
    <name type="scientific">Neorhizobium phenanthreniclasticum</name>
    <dbReference type="NCBI Taxonomy" id="3157917"/>
    <lineage>
        <taxon>Bacteria</taxon>
        <taxon>Pseudomonadati</taxon>
        <taxon>Pseudomonadota</taxon>
        <taxon>Alphaproteobacteria</taxon>
        <taxon>Hyphomicrobiales</taxon>
        <taxon>Rhizobiaceae</taxon>
        <taxon>Rhizobium/Agrobacterium group</taxon>
        <taxon>Neorhizobium</taxon>
    </lineage>
</organism>
<comment type="caution">
    <text evidence="5">The sequence shown here is derived from an EMBL/GenBank/DDBJ whole genome shotgun (WGS) entry which is preliminary data.</text>
</comment>
<gene>
    <name evidence="5" type="ORF">ABK249_29440</name>
</gene>
<dbReference type="EMBL" id="JBEAAL010000034">
    <property type="protein sequence ID" value="MEQ1409035.1"/>
    <property type="molecule type" value="Genomic_DNA"/>
</dbReference>
<accession>A0ABV0MB22</accession>
<evidence type="ECO:0000259" key="4">
    <source>
        <dbReference type="PROSITE" id="PS50949"/>
    </source>
</evidence>
<proteinExistence type="predicted"/>
<evidence type="ECO:0000256" key="1">
    <source>
        <dbReference type="ARBA" id="ARBA00023015"/>
    </source>
</evidence>
<dbReference type="InterPro" id="IPR036390">
    <property type="entry name" value="WH_DNA-bd_sf"/>
</dbReference>
<dbReference type="PANTHER" id="PTHR43537:SF5">
    <property type="entry name" value="UXU OPERON TRANSCRIPTIONAL REGULATOR"/>
    <property type="match status" value="1"/>
</dbReference>
<sequence>MSTRNKQSLLDTLRAAIEATDERFIREERLLPERELSDRFGVGRRAVREALNELEGEGLLFRKQGLGTFVREVGPKSTSLKSLTNRTSPHDIIEVRLEIEPVLARFAATRATPKDIDQMKLFVRRAAQAATPREYERWDSAFHTKIAESVRNTMFWGVFRLINSVRKEQHWVNSRTRVFTRGVSEEMVRQHNAIVASIAARDPQAAEDAMRDHIATAGVRISQSIVESL</sequence>
<dbReference type="SMART" id="SM00895">
    <property type="entry name" value="FCD"/>
    <property type="match status" value="1"/>
</dbReference>
<reference evidence="5 6" key="1">
    <citation type="submission" date="2024-05" db="EMBL/GenBank/DDBJ databases">
        <title>Neorhizobium sp. Rsf11, a plant growth promoting and heavy metal resistant PAH-degrader.</title>
        <authorList>
            <person name="Golubev S.N."/>
            <person name="Muratova A.Y."/>
            <person name="Markelova M.I."/>
        </authorList>
    </citation>
    <scope>NUCLEOTIDE SEQUENCE [LARGE SCALE GENOMIC DNA]</scope>
    <source>
        <strain evidence="5 6">Rsf11</strain>
    </source>
</reference>
<keyword evidence="3" id="KW-0804">Transcription</keyword>
<keyword evidence="1" id="KW-0805">Transcription regulation</keyword>
<dbReference type="PRINTS" id="PR00035">
    <property type="entry name" value="HTHGNTR"/>
</dbReference>
<dbReference type="InterPro" id="IPR008920">
    <property type="entry name" value="TF_FadR/GntR_C"/>
</dbReference>
<dbReference type="Pfam" id="PF00392">
    <property type="entry name" value="GntR"/>
    <property type="match status" value="1"/>
</dbReference>
<dbReference type="SMART" id="SM00345">
    <property type="entry name" value="HTH_GNTR"/>
    <property type="match status" value="1"/>
</dbReference>